<accession>A0A1F6V3W1</accession>
<dbReference type="AlphaFoldDB" id="A0A1F6V3W1"/>
<gene>
    <name evidence="3" type="ORF">A2W18_09415</name>
</gene>
<dbReference type="PANTHER" id="PTHR46268">
    <property type="entry name" value="STRESS RESPONSE PROTEIN NHAX"/>
    <property type="match status" value="1"/>
</dbReference>
<sequence length="141" mass="15547">MPKHILVPTDGSRLSKKVVKEAIALAKALRAKVTGVHAFPANFGIAIDATTQDQLRKQAQADGTRYLDDMEAAARSARIRFDRLLLKNDDPWRAIIGAARKQRCDLIMMAAHGRRGLAAIVLGSETNKVLVYSKIPVLVYR</sequence>
<organism evidence="3 4">
    <name type="scientific">Candidatus Muproteobacteria bacterium RBG_16_60_9</name>
    <dbReference type="NCBI Taxonomy" id="1817755"/>
    <lineage>
        <taxon>Bacteria</taxon>
        <taxon>Pseudomonadati</taxon>
        <taxon>Pseudomonadota</taxon>
        <taxon>Candidatus Muproteobacteria</taxon>
    </lineage>
</organism>
<feature type="domain" description="UspA" evidence="2">
    <location>
        <begin position="1"/>
        <end position="141"/>
    </location>
</feature>
<dbReference type="PANTHER" id="PTHR46268:SF15">
    <property type="entry name" value="UNIVERSAL STRESS PROTEIN HP_0031"/>
    <property type="match status" value="1"/>
</dbReference>
<protein>
    <recommendedName>
        <fullName evidence="2">UspA domain-containing protein</fullName>
    </recommendedName>
</protein>
<dbReference type="Gene3D" id="3.40.50.620">
    <property type="entry name" value="HUPs"/>
    <property type="match status" value="1"/>
</dbReference>
<dbReference type="PRINTS" id="PR01438">
    <property type="entry name" value="UNVRSLSTRESS"/>
</dbReference>
<dbReference type="InterPro" id="IPR014729">
    <property type="entry name" value="Rossmann-like_a/b/a_fold"/>
</dbReference>
<dbReference type="Pfam" id="PF00582">
    <property type="entry name" value="Usp"/>
    <property type="match status" value="1"/>
</dbReference>
<dbReference type="CDD" id="cd00293">
    <property type="entry name" value="USP-like"/>
    <property type="match status" value="1"/>
</dbReference>
<dbReference type="EMBL" id="MFSP01000135">
    <property type="protein sequence ID" value="OGI64451.1"/>
    <property type="molecule type" value="Genomic_DNA"/>
</dbReference>
<name>A0A1F6V3W1_9PROT</name>
<evidence type="ECO:0000313" key="4">
    <source>
        <dbReference type="Proteomes" id="UP000179076"/>
    </source>
</evidence>
<evidence type="ECO:0000313" key="3">
    <source>
        <dbReference type="EMBL" id="OGI64451.1"/>
    </source>
</evidence>
<proteinExistence type="inferred from homology"/>
<dbReference type="SUPFAM" id="SSF52402">
    <property type="entry name" value="Adenine nucleotide alpha hydrolases-like"/>
    <property type="match status" value="1"/>
</dbReference>
<dbReference type="InterPro" id="IPR006015">
    <property type="entry name" value="Universal_stress_UspA"/>
</dbReference>
<evidence type="ECO:0000259" key="2">
    <source>
        <dbReference type="Pfam" id="PF00582"/>
    </source>
</evidence>
<dbReference type="Proteomes" id="UP000179076">
    <property type="component" value="Unassembled WGS sequence"/>
</dbReference>
<dbReference type="InterPro" id="IPR006016">
    <property type="entry name" value="UspA"/>
</dbReference>
<comment type="similarity">
    <text evidence="1">Belongs to the universal stress protein A family.</text>
</comment>
<reference evidence="3 4" key="1">
    <citation type="journal article" date="2016" name="Nat. Commun.">
        <title>Thousands of microbial genomes shed light on interconnected biogeochemical processes in an aquifer system.</title>
        <authorList>
            <person name="Anantharaman K."/>
            <person name="Brown C.T."/>
            <person name="Hug L.A."/>
            <person name="Sharon I."/>
            <person name="Castelle C.J."/>
            <person name="Probst A.J."/>
            <person name="Thomas B.C."/>
            <person name="Singh A."/>
            <person name="Wilkins M.J."/>
            <person name="Karaoz U."/>
            <person name="Brodie E.L."/>
            <person name="Williams K.H."/>
            <person name="Hubbard S.S."/>
            <person name="Banfield J.F."/>
        </authorList>
    </citation>
    <scope>NUCLEOTIDE SEQUENCE [LARGE SCALE GENOMIC DNA]</scope>
</reference>
<comment type="caution">
    <text evidence="3">The sequence shown here is derived from an EMBL/GenBank/DDBJ whole genome shotgun (WGS) entry which is preliminary data.</text>
</comment>
<evidence type="ECO:0000256" key="1">
    <source>
        <dbReference type="ARBA" id="ARBA00008791"/>
    </source>
</evidence>